<dbReference type="AlphaFoldDB" id="A0AAV1YAW5"/>
<organism evidence="3 4">
    <name type="scientific">Lupinus luteus</name>
    <name type="common">European yellow lupine</name>
    <dbReference type="NCBI Taxonomy" id="3873"/>
    <lineage>
        <taxon>Eukaryota</taxon>
        <taxon>Viridiplantae</taxon>
        <taxon>Streptophyta</taxon>
        <taxon>Embryophyta</taxon>
        <taxon>Tracheophyta</taxon>
        <taxon>Spermatophyta</taxon>
        <taxon>Magnoliopsida</taxon>
        <taxon>eudicotyledons</taxon>
        <taxon>Gunneridae</taxon>
        <taxon>Pentapetalae</taxon>
        <taxon>rosids</taxon>
        <taxon>fabids</taxon>
        <taxon>Fabales</taxon>
        <taxon>Fabaceae</taxon>
        <taxon>Papilionoideae</taxon>
        <taxon>50 kb inversion clade</taxon>
        <taxon>genistoids sensu lato</taxon>
        <taxon>core genistoids</taxon>
        <taxon>Genisteae</taxon>
        <taxon>Lupinus</taxon>
    </lineage>
</organism>
<evidence type="ECO:0000313" key="4">
    <source>
        <dbReference type="Proteomes" id="UP001497480"/>
    </source>
</evidence>
<gene>
    <name evidence="3" type="ORF">LLUT_LOCUS32100</name>
</gene>
<evidence type="ECO:0008006" key="5">
    <source>
        <dbReference type="Google" id="ProtNLM"/>
    </source>
</evidence>
<keyword evidence="4" id="KW-1185">Reference proteome</keyword>
<feature type="transmembrane region" description="Helical" evidence="1">
    <location>
        <begin position="41"/>
        <end position="62"/>
    </location>
</feature>
<keyword evidence="2" id="KW-0732">Signal</keyword>
<dbReference type="PANTHER" id="PTHR33374">
    <property type="entry name" value="ARABINOGALACTAN PROTEIN 20"/>
    <property type="match status" value="1"/>
</dbReference>
<keyword evidence="1" id="KW-0812">Transmembrane</keyword>
<feature type="signal peptide" evidence="2">
    <location>
        <begin position="1"/>
        <end position="25"/>
    </location>
</feature>
<keyword evidence="1" id="KW-1133">Transmembrane helix</keyword>
<accession>A0AAV1YAW5</accession>
<dbReference type="InterPro" id="IPR009424">
    <property type="entry name" value="AGP16/20/22/41"/>
</dbReference>
<name>A0AAV1YAW5_LUPLU</name>
<evidence type="ECO:0000256" key="2">
    <source>
        <dbReference type="SAM" id="SignalP"/>
    </source>
</evidence>
<proteinExistence type="predicted"/>
<comment type="caution">
    <text evidence="3">The sequence shown here is derived from an EMBL/GenBank/DDBJ whole genome shotgun (WGS) entry which is preliminary data.</text>
</comment>
<sequence length="63" mass="6831">MNALMHVYFSILSLVLFAISDLGQAHKFAPPHAPVPSSDVSAVDQGIAYLLMVVALAITYMFH</sequence>
<feature type="chain" id="PRO_5043561743" description="Arabinogalactan peptide, AGP" evidence="2">
    <location>
        <begin position="26"/>
        <end position="63"/>
    </location>
</feature>
<dbReference type="Proteomes" id="UP001497480">
    <property type="component" value="Unassembled WGS sequence"/>
</dbReference>
<evidence type="ECO:0000313" key="3">
    <source>
        <dbReference type="EMBL" id="CAL0331040.1"/>
    </source>
</evidence>
<evidence type="ECO:0000256" key="1">
    <source>
        <dbReference type="SAM" id="Phobius"/>
    </source>
</evidence>
<reference evidence="3 4" key="1">
    <citation type="submission" date="2024-03" db="EMBL/GenBank/DDBJ databases">
        <authorList>
            <person name="Martinez-Hernandez J."/>
        </authorList>
    </citation>
    <scope>NUCLEOTIDE SEQUENCE [LARGE SCALE GENOMIC DNA]</scope>
</reference>
<dbReference type="EMBL" id="CAXHTB010000023">
    <property type="protein sequence ID" value="CAL0331040.1"/>
    <property type="molecule type" value="Genomic_DNA"/>
</dbReference>
<protein>
    <recommendedName>
        <fullName evidence="5">Arabinogalactan peptide, AGP</fullName>
    </recommendedName>
</protein>
<keyword evidence="1" id="KW-0472">Membrane</keyword>
<dbReference type="Pfam" id="PF06376">
    <property type="entry name" value="AGP"/>
    <property type="match status" value="1"/>
</dbReference>